<dbReference type="InterPro" id="IPR045155">
    <property type="entry name" value="Beta-lactam_cat"/>
</dbReference>
<evidence type="ECO:0000256" key="1">
    <source>
        <dbReference type="SAM" id="SignalP"/>
    </source>
</evidence>
<dbReference type="PANTHER" id="PTHR35333:SF5">
    <property type="entry name" value="CONSERVED LIPOPROTEIN LPQF-RELATED"/>
    <property type="match status" value="1"/>
</dbReference>
<feature type="domain" description="Beta-lactamase class A catalytic" evidence="2">
    <location>
        <begin position="181"/>
        <end position="286"/>
    </location>
</feature>
<accession>A0A438ME53</accession>
<dbReference type="Gene3D" id="3.40.710.10">
    <property type="entry name" value="DD-peptidase/beta-lactamase superfamily"/>
    <property type="match status" value="1"/>
</dbReference>
<name>A0A438ME53_9ACTN</name>
<feature type="signal peptide" evidence="1">
    <location>
        <begin position="1"/>
        <end position="24"/>
    </location>
</feature>
<dbReference type="RefSeq" id="WP_127935876.1">
    <property type="nucleotide sequence ID" value="NZ_SAUN01000001.1"/>
</dbReference>
<dbReference type="InterPro" id="IPR040846">
    <property type="entry name" value="ORF_12_N"/>
</dbReference>
<sequence>MNTPSKPVRILAAAVTAVAMTACAGQAVPAQATMAPATATVTAPEIPSTPAGNQLRWLLDAAARPPISESELAQHFSAGFLKSIPPAQINQVLANFTGMRLERLTKSQDRALIARVAAGGTSYEVILSVDAAGLIDGLQFRPPAPTSWAELDERLSKVAPETGFLAAELTKRGDCRPAHAVARDTARPLGSMFKLYVLGTVAERIKSGAFGWNTRLTITPELKSLPSGELQNRPDYSKVSVLEAAKLMISISDNTATDLLIHKVGRKAVERTMRAWGAHDKRNVPLLTTRELFVLKGADYPRHAKRYLSLGTAQRRAYLDKVVAKTPLSTVRPWTTPRELDTLEWYASPADLCRAYAQLVKLGDQRIGEVMSINDAGLGLDRGEWRTVWYKGGSEPGVLDLSFLARTSGGTSYVVTAMATNPDAPFGEQVGLDLLALVRGAFALVEE</sequence>
<dbReference type="Pfam" id="PF18042">
    <property type="entry name" value="ORF_12_N"/>
    <property type="match status" value="1"/>
</dbReference>
<evidence type="ECO:0000313" key="5">
    <source>
        <dbReference type="Proteomes" id="UP000284824"/>
    </source>
</evidence>
<dbReference type="SUPFAM" id="SSF56601">
    <property type="entry name" value="beta-lactamase/transpeptidase-like"/>
    <property type="match status" value="1"/>
</dbReference>
<dbReference type="Gene3D" id="3.10.450.280">
    <property type="match status" value="1"/>
</dbReference>
<feature type="domain" description="ORF 12 gene product N-terminal" evidence="3">
    <location>
        <begin position="46"/>
        <end position="135"/>
    </location>
</feature>
<dbReference type="InterPro" id="IPR000871">
    <property type="entry name" value="Beta-lactam_class-A"/>
</dbReference>
<reference evidence="4 5" key="1">
    <citation type="submission" date="2019-01" db="EMBL/GenBank/DDBJ databases">
        <title>Sequencing the genomes of 1000 actinobacteria strains.</title>
        <authorList>
            <person name="Klenk H.-P."/>
        </authorList>
    </citation>
    <scope>NUCLEOTIDE SEQUENCE [LARGE SCALE GENOMIC DNA]</scope>
    <source>
        <strain evidence="4 5">DSM 43925</strain>
    </source>
</reference>
<dbReference type="GO" id="GO:0030655">
    <property type="term" value="P:beta-lactam antibiotic catabolic process"/>
    <property type="evidence" value="ECO:0007669"/>
    <property type="project" value="InterPro"/>
</dbReference>
<dbReference type="PANTHER" id="PTHR35333">
    <property type="entry name" value="BETA-LACTAMASE"/>
    <property type="match status" value="1"/>
</dbReference>
<gene>
    <name evidence="4" type="ORF">EDD27_6751</name>
</gene>
<proteinExistence type="predicted"/>
<dbReference type="GO" id="GO:0046677">
    <property type="term" value="P:response to antibiotic"/>
    <property type="evidence" value="ECO:0007669"/>
    <property type="project" value="InterPro"/>
</dbReference>
<dbReference type="EMBL" id="SAUN01000001">
    <property type="protein sequence ID" value="RVX44032.1"/>
    <property type="molecule type" value="Genomic_DNA"/>
</dbReference>
<dbReference type="OrthoDB" id="108135at2"/>
<dbReference type="Proteomes" id="UP000284824">
    <property type="component" value="Unassembled WGS sequence"/>
</dbReference>
<organism evidence="4 5">
    <name type="scientific">Nonomuraea polychroma</name>
    <dbReference type="NCBI Taxonomy" id="46176"/>
    <lineage>
        <taxon>Bacteria</taxon>
        <taxon>Bacillati</taxon>
        <taxon>Actinomycetota</taxon>
        <taxon>Actinomycetes</taxon>
        <taxon>Streptosporangiales</taxon>
        <taxon>Streptosporangiaceae</taxon>
        <taxon>Nonomuraea</taxon>
    </lineage>
</organism>
<keyword evidence="5" id="KW-1185">Reference proteome</keyword>
<keyword evidence="1" id="KW-0732">Signal</keyword>
<evidence type="ECO:0000259" key="3">
    <source>
        <dbReference type="Pfam" id="PF18042"/>
    </source>
</evidence>
<dbReference type="GO" id="GO:0008800">
    <property type="term" value="F:beta-lactamase activity"/>
    <property type="evidence" value="ECO:0007669"/>
    <property type="project" value="InterPro"/>
</dbReference>
<dbReference type="PROSITE" id="PS51257">
    <property type="entry name" value="PROKAR_LIPOPROTEIN"/>
    <property type="match status" value="1"/>
</dbReference>
<evidence type="ECO:0000259" key="2">
    <source>
        <dbReference type="Pfam" id="PF13354"/>
    </source>
</evidence>
<dbReference type="InterPro" id="IPR012338">
    <property type="entry name" value="Beta-lactam/transpept-like"/>
</dbReference>
<protein>
    <submittedName>
        <fullName evidence="4">Beta-lactamase class A</fullName>
    </submittedName>
</protein>
<dbReference type="Pfam" id="PF13354">
    <property type="entry name" value="Beta-lactamase2"/>
    <property type="match status" value="1"/>
</dbReference>
<feature type="chain" id="PRO_5039341937" evidence="1">
    <location>
        <begin position="25"/>
        <end position="447"/>
    </location>
</feature>
<evidence type="ECO:0000313" key="4">
    <source>
        <dbReference type="EMBL" id="RVX44032.1"/>
    </source>
</evidence>
<comment type="caution">
    <text evidence="4">The sequence shown here is derived from an EMBL/GenBank/DDBJ whole genome shotgun (WGS) entry which is preliminary data.</text>
</comment>
<dbReference type="AlphaFoldDB" id="A0A438ME53"/>